<dbReference type="OrthoDB" id="185373at2759"/>
<dbReference type="InterPro" id="IPR002885">
    <property type="entry name" value="PPR_rpt"/>
</dbReference>
<keyword evidence="2" id="KW-0677">Repeat</keyword>
<dbReference type="AlphaFoldDB" id="A0A6A4R1M6"/>
<organism evidence="4 5">
    <name type="scientific">Lupinus albus</name>
    <name type="common">White lupine</name>
    <name type="synonym">Lupinus termis</name>
    <dbReference type="NCBI Taxonomy" id="3870"/>
    <lineage>
        <taxon>Eukaryota</taxon>
        <taxon>Viridiplantae</taxon>
        <taxon>Streptophyta</taxon>
        <taxon>Embryophyta</taxon>
        <taxon>Tracheophyta</taxon>
        <taxon>Spermatophyta</taxon>
        <taxon>Magnoliopsida</taxon>
        <taxon>eudicotyledons</taxon>
        <taxon>Gunneridae</taxon>
        <taxon>Pentapetalae</taxon>
        <taxon>rosids</taxon>
        <taxon>fabids</taxon>
        <taxon>Fabales</taxon>
        <taxon>Fabaceae</taxon>
        <taxon>Papilionoideae</taxon>
        <taxon>50 kb inversion clade</taxon>
        <taxon>genistoids sensu lato</taxon>
        <taxon>core genistoids</taxon>
        <taxon>Genisteae</taxon>
        <taxon>Lupinus</taxon>
    </lineage>
</organism>
<gene>
    <name evidence="4" type="ORF">Lalb_Chr02g0158331</name>
</gene>
<evidence type="ECO:0000313" key="5">
    <source>
        <dbReference type="Proteomes" id="UP000447434"/>
    </source>
</evidence>
<dbReference type="PROSITE" id="PS51375">
    <property type="entry name" value="PPR"/>
    <property type="match status" value="3"/>
</dbReference>
<dbReference type="Gene3D" id="1.25.40.10">
    <property type="entry name" value="Tetratricopeptide repeat domain"/>
    <property type="match status" value="2"/>
</dbReference>
<evidence type="ECO:0000256" key="2">
    <source>
        <dbReference type="ARBA" id="ARBA00022737"/>
    </source>
</evidence>
<feature type="repeat" description="PPR" evidence="3">
    <location>
        <begin position="251"/>
        <end position="285"/>
    </location>
</feature>
<dbReference type="NCBIfam" id="TIGR00756">
    <property type="entry name" value="PPR"/>
    <property type="match status" value="3"/>
</dbReference>
<comment type="similarity">
    <text evidence="1">Belongs to the PPR family. P subfamily.</text>
</comment>
<sequence>MEFRNLCFTLRFFSTIPHSFSFSTFLFSNNTPFCTFSSKAFIFSSGCSNFYSPKHPFLLSSTIHNNIRYFCTYPYSHYRSRPYATPNQVSNIIALIREDVNDLVHRLNMMDVSLSMASVVELFHVLSSERVSALRFFDWLKFSHPEICSHSEIVCLVVNNCGLLGNYEAMAPILNEFNLKGMHLGRKAFDFLLVLCLDKDSSLECLRKMLDVLIVVGGVCQSSGVQLLIEMFSVSGRYDIAQFVIGRAGRKVSYYNMLMRTMCKRGDYERAGDLVKEMKRSCCEPNISTYNLLVSCLCKNGKFGEACQILETMEKDHGVPDASTFNVVINLLCKDGQFDLVLKLLDKMTLKGVEPLISTHASVIKSYFESGKYDEAHRYVVDSADKRSYSSNANYSLLASLHLQAGNVLFSQKILYEMMDKGLKPNFPVYMKIKKCLQKINEKDLSSELLRRYSRLIGK</sequence>
<dbReference type="Proteomes" id="UP000447434">
    <property type="component" value="Chromosome 2"/>
</dbReference>
<comment type="caution">
    <text evidence="4">The sequence shown here is derived from an EMBL/GenBank/DDBJ whole genome shotgun (WGS) entry which is preliminary data.</text>
</comment>
<dbReference type="Pfam" id="PF13041">
    <property type="entry name" value="PPR_2"/>
    <property type="match status" value="2"/>
</dbReference>
<feature type="repeat" description="PPR" evidence="3">
    <location>
        <begin position="321"/>
        <end position="355"/>
    </location>
</feature>
<dbReference type="InterPro" id="IPR011990">
    <property type="entry name" value="TPR-like_helical_dom_sf"/>
</dbReference>
<name>A0A6A4R1M6_LUPAL</name>
<protein>
    <submittedName>
        <fullName evidence="4">Putative tetratricopeptide-like helical domain-containing protein</fullName>
    </submittedName>
</protein>
<dbReference type="EMBL" id="WOCE01000002">
    <property type="protein sequence ID" value="KAE9619917.1"/>
    <property type="molecule type" value="Genomic_DNA"/>
</dbReference>
<dbReference type="PANTHER" id="PTHR47936:SF3">
    <property type="entry name" value="PENTACOTRIPEPTIDE-REPEAT REGION OF PRORP DOMAIN-CONTAINING PROTEIN"/>
    <property type="match status" value="1"/>
</dbReference>
<feature type="repeat" description="PPR" evidence="3">
    <location>
        <begin position="286"/>
        <end position="320"/>
    </location>
</feature>
<evidence type="ECO:0000256" key="3">
    <source>
        <dbReference type="PROSITE-ProRule" id="PRU00708"/>
    </source>
</evidence>
<proteinExistence type="inferred from homology"/>
<keyword evidence="5" id="KW-1185">Reference proteome</keyword>
<evidence type="ECO:0000313" key="4">
    <source>
        <dbReference type="EMBL" id="KAE9619917.1"/>
    </source>
</evidence>
<dbReference type="PANTHER" id="PTHR47936">
    <property type="entry name" value="PPR_LONG DOMAIN-CONTAINING PROTEIN"/>
    <property type="match status" value="1"/>
</dbReference>
<evidence type="ECO:0000256" key="1">
    <source>
        <dbReference type="ARBA" id="ARBA00007626"/>
    </source>
</evidence>
<reference evidence="5" key="1">
    <citation type="journal article" date="2020" name="Nat. Commun.">
        <title>Genome sequence of the cluster root forming white lupin.</title>
        <authorList>
            <person name="Hufnagel B."/>
            <person name="Marques A."/>
            <person name="Soriano A."/>
            <person name="Marques L."/>
            <person name="Divol F."/>
            <person name="Doumas P."/>
            <person name="Sallet E."/>
            <person name="Mancinotti D."/>
            <person name="Carrere S."/>
            <person name="Marande W."/>
            <person name="Arribat S."/>
            <person name="Keller J."/>
            <person name="Huneau C."/>
            <person name="Blein T."/>
            <person name="Aime D."/>
            <person name="Laguerre M."/>
            <person name="Taylor J."/>
            <person name="Schubert V."/>
            <person name="Nelson M."/>
            <person name="Geu-Flores F."/>
            <person name="Crespi M."/>
            <person name="Gallardo-Guerrero K."/>
            <person name="Delaux P.-M."/>
            <person name="Salse J."/>
            <person name="Berges H."/>
            <person name="Guyot R."/>
            <person name="Gouzy J."/>
            <person name="Peret B."/>
        </authorList>
    </citation>
    <scope>NUCLEOTIDE SEQUENCE [LARGE SCALE GENOMIC DNA]</scope>
    <source>
        <strain evidence="5">cv. Amiga</strain>
    </source>
</reference>
<accession>A0A6A4R1M6</accession>